<protein>
    <recommendedName>
        <fullName evidence="9">DUF676 domain-containing protein</fullName>
    </recommendedName>
</protein>
<reference evidence="8" key="1">
    <citation type="submission" date="2015-09" db="EMBL/GenBank/DDBJ databases">
        <title>Whole genome sequence of Pseudomonas fluorescens FW300-N2E3.</title>
        <authorList>
            <person name="Ray J."/>
            <person name="Melnyk R."/>
            <person name="Deutschbauer A."/>
        </authorList>
    </citation>
    <scope>NUCLEOTIDE SEQUENCE [LARGE SCALE GENOMIC DNA]</scope>
    <source>
        <strain evidence="8">FW300-N2E3</strain>
    </source>
</reference>
<dbReference type="SUPFAM" id="SSF53474">
    <property type="entry name" value="alpha/beta-Hydrolases"/>
    <property type="match status" value="1"/>
</dbReference>
<evidence type="ECO:0008006" key="9">
    <source>
        <dbReference type="Google" id="ProtNLM"/>
    </source>
</evidence>
<dbReference type="PANTHER" id="PTHR48182:SF2">
    <property type="entry name" value="PROTEIN SERAC1"/>
    <property type="match status" value="1"/>
</dbReference>
<dbReference type="GO" id="GO:0016788">
    <property type="term" value="F:hydrolase activity, acting on ester bonds"/>
    <property type="evidence" value="ECO:0007669"/>
    <property type="project" value="InterPro"/>
</dbReference>
<keyword evidence="4" id="KW-0472">Membrane</keyword>
<sequence length="404" mass="45074">MSMITWTKRDNNANAVIFVHGLKGGQETWSYDEKTSFPSLLAADPNISDNFDIGCFNYFTTFTTTYGANKSIFQRLFKSRKSVRKNLPISEIAELLRTEFEVNLDSYEQVMIVAHSMGGLVAKACILGHLEENQTTPVKGFVSLAVPHTGAKIANIGSFLSSNVQLADLSVLSDAVYDLSSAWVNSATPPPPTKYIYGAHDIFVDKKSALAIEALKKDSTAVDEDHIGICKPKSCDETVYKAVVKYILEFESICKPPLVIKEFQDNRQYDDHLFVLKLVIADVHEAITGNAKGYFFNAEEARKVFTSDRHKKLLSELYGKVKEVYKQEFEHHIANKTTPDQFVQRVHARIMSEDNGYLKTILAELDGIHKKGMIHQLANSADTSVVWSCNTKLSDLAKKGDGES</sequence>
<dbReference type="InterPro" id="IPR046912">
    <property type="entry name" value="ABC-3C_CTD8"/>
</dbReference>
<comment type="subcellular location">
    <subcellularLocation>
        <location evidence="1">Endoplasmic reticulum</location>
    </subcellularLocation>
    <subcellularLocation>
        <location evidence="2">Membrane</location>
    </subcellularLocation>
</comment>
<organism evidence="7 8">
    <name type="scientific">Pseudomonas fluorescens</name>
    <dbReference type="NCBI Taxonomy" id="294"/>
    <lineage>
        <taxon>Bacteria</taxon>
        <taxon>Pseudomonadati</taxon>
        <taxon>Pseudomonadota</taxon>
        <taxon>Gammaproteobacteria</taxon>
        <taxon>Pseudomonadales</taxon>
        <taxon>Pseudomonadaceae</taxon>
        <taxon>Pseudomonas</taxon>
    </lineage>
</organism>
<dbReference type="RefSeq" id="WP_054597907.1">
    <property type="nucleotide sequence ID" value="NZ_CP012830.1"/>
</dbReference>
<feature type="domain" description="GPI inositol-deacylase PGAP1-like alpha/beta" evidence="5">
    <location>
        <begin position="15"/>
        <end position="157"/>
    </location>
</feature>
<reference evidence="7 8" key="2">
    <citation type="journal article" date="2018" name="Nature">
        <title>Mutant phenotypes for thousands of bacterial genes of unknown function.</title>
        <authorList>
            <person name="Price M.N."/>
            <person name="Wetmore K.M."/>
            <person name="Waters R.J."/>
            <person name="Callaghan M."/>
            <person name="Ray J."/>
            <person name="Liu H."/>
            <person name="Kuehl J.V."/>
            <person name="Melnyk R.A."/>
            <person name="Lamson J.S."/>
            <person name="Suh Y."/>
            <person name="Carlson H.K."/>
            <person name="Esquivel Z."/>
            <person name="Sadeeshkumar H."/>
            <person name="Chakraborty R."/>
            <person name="Zane G.M."/>
            <person name="Rubin B.E."/>
            <person name="Wall J.D."/>
            <person name="Visel A."/>
            <person name="Bristow J."/>
            <person name="Blow M.J."/>
            <person name="Arkin A.P."/>
            <person name="Deutschbauer A.M."/>
        </authorList>
    </citation>
    <scope>NUCLEOTIDE SEQUENCE [LARGE SCALE GENOMIC DNA]</scope>
    <source>
        <strain evidence="7 8">FW300-N2E3</strain>
    </source>
</reference>
<gene>
    <name evidence="7" type="ORF">AO353_28060</name>
</gene>
<proteinExistence type="predicted"/>
<evidence type="ECO:0000256" key="1">
    <source>
        <dbReference type="ARBA" id="ARBA00004240"/>
    </source>
</evidence>
<evidence type="ECO:0000256" key="4">
    <source>
        <dbReference type="ARBA" id="ARBA00023136"/>
    </source>
</evidence>
<dbReference type="AlphaFoldDB" id="A0A0N9X267"/>
<accession>A0A0N9X267</accession>
<dbReference type="InterPro" id="IPR029058">
    <property type="entry name" value="AB_hydrolase_fold"/>
</dbReference>
<keyword evidence="3" id="KW-0256">Endoplasmic reticulum</keyword>
<dbReference type="OrthoDB" id="9814331at2"/>
<dbReference type="Pfam" id="PF07819">
    <property type="entry name" value="PGAP1"/>
    <property type="match status" value="1"/>
</dbReference>
<evidence type="ECO:0000313" key="8">
    <source>
        <dbReference type="Proteomes" id="UP000066487"/>
    </source>
</evidence>
<evidence type="ECO:0000313" key="7">
    <source>
        <dbReference type="EMBL" id="ALI04723.1"/>
    </source>
</evidence>
<dbReference type="InterPro" id="IPR052374">
    <property type="entry name" value="SERAC1"/>
</dbReference>
<dbReference type="GO" id="GO:0016020">
    <property type="term" value="C:membrane"/>
    <property type="evidence" value="ECO:0007669"/>
    <property type="project" value="UniProtKB-SubCell"/>
</dbReference>
<feature type="domain" description="ABC-three component systems C-terminal" evidence="6">
    <location>
        <begin position="265"/>
        <end position="388"/>
    </location>
</feature>
<dbReference type="InterPro" id="IPR012908">
    <property type="entry name" value="PGAP1-ab_dom-like"/>
</dbReference>
<evidence type="ECO:0000259" key="6">
    <source>
        <dbReference type="Pfam" id="PF20284"/>
    </source>
</evidence>
<dbReference type="PANTHER" id="PTHR48182">
    <property type="entry name" value="PROTEIN SERAC1"/>
    <property type="match status" value="1"/>
</dbReference>
<evidence type="ECO:0000256" key="2">
    <source>
        <dbReference type="ARBA" id="ARBA00004370"/>
    </source>
</evidence>
<dbReference type="EMBL" id="CP012830">
    <property type="protein sequence ID" value="ALI04723.1"/>
    <property type="molecule type" value="Genomic_DNA"/>
</dbReference>
<dbReference type="Pfam" id="PF20284">
    <property type="entry name" value="CTD8"/>
    <property type="match status" value="1"/>
</dbReference>
<name>A0A0N9X267_PSEFL</name>
<evidence type="ECO:0000256" key="3">
    <source>
        <dbReference type="ARBA" id="ARBA00022824"/>
    </source>
</evidence>
<dbReference type="Proteomes" id="UP000066487">
    <property type="component" value="Chromosome"/>
</dbReference>
<evidence type="ECO:0000259" key="5">
    <source>
        <dbReference type="Pfam" id="PF07819"/>
    </source>
</evidence>
<dbReference type="Gene3D" id="3.40.50.1820">
    <property type="entry name" value="alpha/beta hydrolase"/>
    <property type="match status" value="1"/>
</dbReference>